<accession>A0A843S565</accession>
<dbReference type="AlphaFoldDB" id="A0A843S565"/>
<dbReference type="InterPro" id="IPR049457">
    <property type="entry name" value="Emfourin"/>
</dbReference>
<evidence type="ECO:0000313" key="2">
    <source>
        <dbReference type="Proteomes" id="UP000444318"/>
    </source>
</evidence>
<gene>
    <name evidence="1" type="ORF">GEV01_08105</name>
</gene>
<proteinExistence type="predicted"/>
<reference evidence="1 2" key="1">
    <citation type="submission" date="2019-10" db="EMBL/GenBank/DDBJ databases">
        <title>Two novel species isolated from a subtropical stream in China.</title>
        <authorList>
            <person name="Lu H."/>
        </authorList>
    </citation>
    <scope>NUCLEOTIDE SEQUENCE [LARGE SCALE GENOMIC DNA]</scope>
    <source>
        <strain evidence="1 2">FT103W</strain>
    </source>
</reference>
<dbReference type="RefSeq" id="WP_152803264.1">
    <property type="nucleotide sequence ID" value="NZ_WHUF01000002.1"/>
</dbReference>
<organism evidence="1 2">
    <name type="scientific">Rugamonas rivuli</name>
    <dbReference type="NCBI Taxonomy" id="2743358"/>
    <lineage>
        <taxon>Bacteria</taxon>
        <taxon>Pseudomonadati</taxon>
        <taxon>Pseudomonadota</taxon>
        <taxon>Betaproteobacteria</taxon>
        <taxon>Burkholderiales</taxon>
        <taxon>Oxalobacteraceae</taxon>
        <taxon>Telluria group</taxon>
        <taxon>Rugamonas</taxon>
    </lineage>
</organism>
<evidence type="ECO:0000313" key="1">
    <source>
        <dbReference type="EMBL" id="MQA19475.1"/>
    </source>
</evidence>
<name>A0A843S565_9BURK</name>
<dbReference type="Pfam" id="PF20242">
    <property type="entry name" value="Emfourin"/>
    <property type="match status" value="1"/>
</dbReference>
<protein>
    <submittedName>
        <fullName evidence="1">Uncharacterized protein</fullName>
    </submittedName>
</protein>
<dbReference type="Proteomes" id="UP000444318">
    <property type="component" value="Unassembled WGS sequence"/>
</dbReference>
<keyword evidence="2" id="KW-1185">Reference proteome</keyword>
<dbReference type="EMBL" id="WHUF01000002">
    <property type="protein sequence ID" value="MQA19475.1"/>
    <property type="molecule type" value="Genomic_DNA"/>
</dbReference>
<comment type="caution">
    <text evidence="1">The sequence shown here is derived from an EMBL/GenBank/DDBJ whole genome shotgun (WGS) entry which is preliminary data.</text>
</comment>
<sequence>MTRLILKCTGGFTGPAGAQTRTVELSQLPQPQAQALQQLLTASCFFTLPEKLTKAAPQSSDFLYDLKVDEGQQAHCVRYHLDAAPAPLKELTHRLNEVEPD</sequence>